<dbReference type="InterPro" id="IPR015943">
    <property type="entry name" value="WD40/YVTN_repeat-like_dom_sf"/>
</dbReference>
<accession>A0A0X3PJE6</accession>
<dbReference type="AlphaFoldDB" id="A0A0X3PJE6"/>
<dbReference type="InterPro" id="IPR051973">
    <property type="entry name" value="tRNA_Anticodon_Mtase-Reg"/>
</dbReference>
<protein>
    <submittedName>
        <fullName evidence="6">Uncharacterized protein</fullName>
    </submittedName>
</protein>
<dbReference type="InterPro" id="IPR036322">
    <property type="entry name" value="WD40_repeat_dom_sf"/>
</dbReference>
<gene>
    <name evidence="6" type="ORF">TR120463</name>
</gene>
<name>A0A0X3PJE6_SCHSO</name>
<feature type="non-terminal residue" evidence="6">
    <location>
        <position position="622"/>
    </location>
</feature>
<evidence type="ECO:0000256" key="4">
    <source>
        <dbReference type="ARBA" id="ARBA00022694"/>
    </source>
</evidence>
<proteinExistence type="predicted"/>
<keyword evidence="3" id="KW-0853">WD repeat</keyword>
<evidence type="ECO:0000256" key="3">
    <source>
        <dbReference type="ARBA" id="ARBA00022574"/>
    </source>
</evidence>
<evidence type="ECO:0000313" key="6">
    <source>
        <dbReference type="EMBL" id="JAP51884.1"/>
    </source>
</evidence>
<dbReference type="PANTHER" id="PTHR14344:SF3">
    <property type="entry name" value="WD REPEAT-CONTAINING PROTEIN 6"/>
    <property type="match status" value="1"/>
</dbReference>
<organism evidence="6">
    <name type="scientific">Schistocephalus solidus</name>
    <name type="common">Tapeworm</name>
    <dbReference type="NCBI Taxonomy" id="70667"/>
    <lineage>
        <taxon>Eukaryota</taxon>
        <taxon>Metazoa</taxon>
        <taxon>Spiralia</taxon>
        <taxon>Lophotrochozoa</taxon>
        <taxon>Platyhelminthes</taxon>
        <taxon>Cestoda</taxon>
        <taxon>Eucestoda</taxon>
        <taxon>Diphyllobothriidea</taxon>
        <taxon>Diphyllobothriidae</taxon>
        <taxon>Schistocephalus</taxon>
    </lineage>
</organism>
<dbReference type="GO" id="GO:0005737">
    <property type="term" value="C:cytoplasm"/>
    <property type="evidence" value="ECO:0007669"/>
    <property type="project" value="UniProtKB-SubCell"/>
</dbReference>
<comment type="subcellular location">
    <subcellularLocation>
        <location evidence="1">Cytoplasm</location>
    </subcellularLocation>
</comment>
<dbReference type="Gene3D" id="2.130.10.10">
    <property type="entry name" value="YVTN repeat-like/Quinoprotein amine dehydrogenase"/>
    <property type="match status" value="1"/>
</dbReference>
<dbReference type="EMBL" id="GEEE01011341">
    <property type="protein sequence ID" value="JAP51884.1"/>
    <property type="molecule type" value="Transcribed_RNA"/>
</dbReference>
<keyword evidence="2" id="KW-0963">Cytoplasm</keyword>
<evidence type="ECO:0000256" key="5">
    <source>
        <dbReference type="ARBA" id="ARBA00022737"/>
    </source>
</evidence>
<keyword evidence="5" id="KW-0677">Repeat</keyword>
<evidence type="ECO:0000256" key="1">
    <source>
        <dbReference type="ARBA" id="ARBA00004496"/>
    </source>
</evidence>
<reference evidence="6" key="1">
    <citation type="submission" date="2016-01" db="EMBL/GenBank/DDBJ databases">
        <title>Reference transcriptome for the parasite Schistocephalus solidus: insights into the molecular evolution of parasitism.</title>
        <authorList>
            <person name="Hebert F.O."/>
            <person name="Grambauer S."/>
            <person name="Barber I."/>
            <person name="Landry C.R."/>
            <person name="Aubin-Horth N."/>
        </authorList>
    </citation>
    <scope>NUCLEOTIDE SEQUENCE</scope>
</reference>
<dbReference type="SUPFAM" id="SSF50978">
    <property type="entry name" value="WD40 repeat-like"/>
    <property type="match status" value="2"/>
</dbReference>
<dbReference type="GO" id="GO:0030488">
    <property type="term" value="P:tRNA methylation"/>
    <property type="evidence" value="ECO:0007669"/>
    <property type="project" value="TreeGrafter"/>
</dbReference>
<keyword evidence="4" id="KW-0819">tRNA processing</keyword>
<evidence type="ECO:0000256" key="2">
    <source>
        <dbReference type="ARBA" id="ARBA00022490"/>
    </source>
</evidence>
<dbReference type="PANTHER" id="PTHR14344">
    <property type="entry name" value="WD REPEAT PROTEIN"/>
    <property type="match status" value="1"/>
</dbReference>
<sequence length="622" mass="69263">MLLESVWYQKPITSVIFLSEKLLATSNSVRFIIVDEIGSGNKVTIYDKNVCKYICSLSLPTTNQVHSLQQISNVNNCQCSMKRAFRKINPSYNVFVAYGNNICCVMIYEQDNQRIRIIASPAITQNVYGCSMIFKDSFLRLYVSTTLNDLRVYDINLGSPCSVMLNSTYSLIDASFQYTNAFYFVHCTSATAFINFCGTSKGVLVLMLPTVESSPTEKKNTIRCTSSFGCQKGIIFSIDTLRRSFQNQADNKTLLVATAAEDRSVVIWENTVVSSCELCPENYRAWCPLWILAATNPSNNQVWFAARIWCVRLCNWGLVASGEDCAISLFSWPKERLEGFDKPLVLRGIHRGRNVWSLALTFKAETDEILLASGGGDGAVALTTFRFGRLNTTGINVEGEQRRKISKLISLGRMKGWPSIDSSYASPLSLSADPKAGIIRADLQPSIEQQKLIEEDSNSRNAVKQLSSKPRTVFIGPNGRIYCILESGHLLNTKSSSSEDNLSFNLTLARVTDSRQIFTQHPNSPLPPANIVEALCDKQSNLRTDLLFAGYYVVGLSENRTLLALGGRWGTVAVFRFTDSGHLTCLTVFALPTRNKIMSLTWLSDHPETFSRFALLIGVFPL</sequence>